<dbReference type="InterPro" id="IPR006260">
    <property type="entry name" value="TonB/TolA_C"/>
</dbReference>
<evidence type="ECO:0000256" key="4">
    <source>
        <dbReference type="ARBA" id="ARBA00023136"/>
    </source>
</evidence>
<dbReference type="EMBL" id="BX248583">
    <property type="protein sequence ID" value="CAD83494.1"/>
    <property type="molecule type" value="Genomic_DNA"/>
</dbReference>
<reference evidence="7 8" key="1">
    <citation type="journal article" date="2003" name="Proc. Natl. Acad. Sci. U.S.A.">
        <title>The genome sequence of Blochmannia floridanus: comparative analysis of reduced genomes.</title>
        <authorList>
            <person name="Gil R."/>
            <person name="Silva F.J."/>
            <person name="Zientz E."/>
            <person name="Delmotte F."/>
            <person name="Gonzalez-Candelas F."/>
            <person name="Latorre A."/>
            <person name="Rausell C."/>
            <person name="Kramerbeek J."/>
            <person name="Gadau J."/>
            <person name="Hoelldobler B."/>
            <person name="van Ham R.C.H.J."/>
            <person name="Gross R."/>
            <person name="Moya A."/>
        </authorList>
    </citation>
    <scope>NUCLEOTIDE SEQUENCE [LARGE SCALE GENOMIC DNA]</scope>
</reference>
<dbReference type="GO" id="GO:0005886">
    <property type="term" value="C:plasma membrane"/>
    <property type="evidence" value="ECO:0007669"/>
    <property type="project" value="UniProtKB-SubCell"/>
</dbReference>
<comment type="function">
    <text evidence="5">Interacts with outer membrane receptor proteins that carry out high-affinity binding and energy dependent uptake into the periplasmic space of specific substrates. It could act to transduce energy from the cytoplasmic membrane to specific energy-requiring processes in the outer membrane, resulting in the release into the periplasm of ligands bound by these outer membrane proteins.</text>
</comment>
<keyword evidence="5" id="KW-0653">Protein transport</keyword>
<feature type="transmembrane region" description="Helical" evidence="5">
    <location>
        <begin position="31"/>
        <end position="52"/>
    </location>
</feature>
<dbReference type="InterPro" id="IPR037682">
    <property type="entry name" value="TonB_C"/>
</dbReference>
<dbReference type="KEGG" id="bfl:Bfl432"/>
<dbReference type="Proteomes" id="UP000002192">
    <property type="component" value="Chromosome"/>
</dbReference>
<evidence type="ECO:0000259" key="6">
    <source>
        <dbReference type="PROSITE" id="PS52015"/>
    </source>
</evidence>
<evidence type="ECO:0000256" key="2">
    <source>
        <dbReference type="ARBA" id="ARBA00022692"/>
    </source>
</evidence>
<comment type="subcellular location">
    <subcellularLocation>
        <location evidence="5">Cell inner membrane</location>
        <topology evidence="5">Single-pass membrane protein</topology>
        <orientation evidence="5">Periplasmic side</orientation>
    </subcellularLocation>
    <subcellularLocation>
        <location evidence="1">Membrane</location>
        <topology evidence="1">Single-pass membrane protein</topology>
    </subcellularLocation>
</comment>
<accession>Q7VQZ8</accession>
<dbReference type="STRING" id="203907.Bfl432"/>
<dbReference type="GO" id="GO:0015031">
    <property type="term" value="P:protein transport"/>
    <property type="evidence" value="ECO:0007669"/>
    <property type="project" value="UniProtKB-UniRule"/>
</dbReference>
<feature type="domain" description="TonB C-terminal" evidence="6">
    <location>
        <begin position="167"/>
        <end position="258"/>
    </location>
</feature>
<gene>
    <name evidence="7" type="primary">tonB</name>
    <name evidence="7" type="ordered locus">Bfl432</name>
</gene>
<organism evidence="7 8">
    <name type="scientific">Blochmanniella floridana</name>
    <dbReference type="NCBI Taxonomy" id="203907"/>
    <lineage>
        <taxon>Bacteria</taxon>
        <taxon>Pseudomonadati</taxon>
        <taxon>Pseudomonadota</taxon>
        <taxon>Gammaproteobacteria</taxon>
        <taxon>Enterobacterales</taxon>
        <taxon>Enterobacteriaceae</taxon>
        <taxon>ant endosymbionts</taxon>
        <taxon>Candidatus Blochmanniella</taxon>
    </lineage>
</organism>
<evidence type="ECO:0000256" key="3">
    <source>
        <dbReference type="ARBA" id="ARBA00022989"/>
    </source>
</evidence>
<dbReference type="SUPFAM" id="SSF74653">
    <property type="entry name" value="TolA/TonB C-terminal domain"/>
    <property type="match status" value="1"/>
</dbReference>
<dbReference type="eggNOG" id="COG0810">
    <property type="taxonomic scope" value="Bacteria"/>
</dbReference>
<dbReference type="PRINTS" id="PR01374">
    <property type="entry name" value="TONBPROTEIN"/>
</dbReference>
<dbReference type="Pfam" id="PF03544">
    <property type="entry name" value="TonB_C"/>
    <property type="match status" value="1"/>
</dbReference>
<sequence length="259" mass="30039">MILIVLFYKIMLQHVNFMINSNKNICLKSTVFIFFIVVSSCILHVFLIILLIHCIYDDSIDHISLYNTYDHVTNTFLLPTTSSIVEDKKLYDRFSSDKTQPLVETKQILSTPIFVNNPDIKDVNNIAHAIDFENILIDQNNIIHDVHDTDFQCSSPITTNSINTVDIRNQRPNLIKYVYPEYPKEAKALSIEGRVVVMYDINHIGKVEKIRIISSIPLGIFEKNIKIAMRRWIYAVDNAKKDLIIIFKFSLNTIQFLEN</sequence>
<keyword evidence="5" id="KW-0813">Transport</keyword>
<dbReference type="GO" id="GO:0031992">
    <property type="term" value="F:energy transducer activity"/>
    <property type="evidence" value="ECO:0007669"/>
    <property type="project" value="InterPro"/>
</dbReference>
<dbReference type="GO" id="GO:0055085">
    <property type="term" value="P:transmembrane transport"/>
    <property type="evidence" value="ECO:0007669"/>
    <property type="project" value="InterPro"/>
</dbReference>
<keyword evidence="5" id="KW-0735">Signal-anchor</keyword>
<dbReference type="Gene3D" id="3.30.2420.10">
    <property type="entry name" value="TonB"/>
    <property type="match status" value="1"/>
</dbReference>
<proteinExistence type="inferred from homology"/>
<keyword evidence="4 5" id="KW-0472">Membrane</keyword>
<evidence type="ECO:0000256" key="1">
    <source>
        <dbReference type="ARBA" id="ARBA00004167"/>
    </source>
</evidence>
<evidence type="ECO:0000313" key="7">
    <source>
        <dbReference type="EMBL" id="CAD83494.1"/>
    </source>
</evidence>
<protein>
    <recommendedName>
        <fullName evidence="5">Protein TonB</fullName>
    </recommendedName>
</protein>
<dbReference type="AlphaFoldDB" id="Q7VQZ8"/>
<dbReference type="NCBIfam" id="TIGR01352">
    <property type="entry name" value="tonB_Cterm"/>
    <property type="match status" value="1"/>
</dbReference>
<keyword evidence="5" id="KW-1003">Cell membrane</keyword>
<dbReference type="GO" id="GO:0030288">
    <property type="term" value="C:outer membrane-bounded periplasmic space"/>
    <property type="evidence" value="ECO:0007669"/>
    <property type="project" value="InterPro"/>
</dbReference>
<dbReference type="InterPro" id="IPR003538">
    <property type="entry name" value="TonB"/>
</dbReference>
<comment type="similarity">
    <text evidence="5">Belongs to the TonB family.</text>
</comment>
<keyword evidence="2 5" id="KW-0812">Transmembrane</keyword>
<evidence type="ECO:0000313" key="8">
    <source>
        <dbReference type="Proteomes" id="UP000002192"/>
    </source>
</evidence>
<dbReference type="HOGENOM" id="CLU_1150208_0_0_6"/>
<keyword evidence="3 5" id="KW-1133">Transmembrane helix</keyword>
<dbReference type="PROSITE" id="PS52015">
    <property type="entry name" value="TONB_CTD"/>
    <property type="match status" value="1"/>
</dbReference>
<keyword evidence="5" id="KW-0997">Cell inner membrane</keyword>
<dbReference type="GO" id="GO:0015891">
    <property type="term" value="P:siderophore transport"/>
    <property type="evidence" value="ECO:0007669"/>
    <property type="project" value="InterPro"/>
</dbReference>
<name>Q7VQZ8_BLOFL</name>
<keyword evidence="8" id="KW-1185">Reference proteome</keyword>
<evidence type="ECO:0000256" key="5">
    <source>
        <dbReference type="RuleBase" id="RU362123"/>
    </source>
</evidence>